<name>A0A077ZS50_STYLE</name>
<dbReference type="Gene3D" id="1.10.238.10">
    <property type="entry name" value="EF-hand"/>
    <property type="match status" value="2"/>
</dbReference>
<dbReference type="EMBL" id="CCKQ01001098">
    <property type="protein sequence ID" value="CDW72200.1"/>
    <property type="molecule type" value="Genomic_DNA"/>
</dbReference>
<dbReference type="GO" id="GO:0005509">
    <property type="term" value="F:calcium ion binding"/>
    <property type="evidence" value="ECO:0007669"/>
    <property type="project" value="InterPro"/>
</dbReference>
<dbReference type="Proteomes" id="UP000039865">
    <property type="component" value="Unassembled WGS sequence"/>
</dbReference>
<dbReference type="SMART" id="SM00054">
    <property type="entry name" value="EFh"/>
    <property type="match status" value="2"/>
</dbReference>
<dbReference type="GO" id="GO:0005829">
    <property type="term" value="C:cytosol"/>
    <property type="evidence" value="ECO:0007669"/>
    <property type="project" value="TreeGrafter"/>
</dbReference>
<dbReference type="PANTHER" id="PTHR19972">
    <property type="entry name" value="CALBINDIN"/>
    <property type="match status" value="1"/>
</dbReference>
<feature type="domain" description="EF-hand" evidence="2">
    <location>
        <begin position="21"/>
        <end position="56"/>
    </location>
</feature>
<dbReference type="PANTHER" id="PTHR19972:SF10">
    <property type="entry name" value="CALBINDIN-32"/>
    <property type="match status" value="1"/>
</dbReference>
<keyword evidence="1" id="KW-0106">Calcium</keyword>
<gene>
    <name evidence="3" type="primary">Contig302.g340</name>
    <name evidence="3" type="ORF">STYLEM_1157</name>
</gene>
<accession>A0A077ZS50</accession>
<dbReference type="CDD" id="cd00051">
    <property type="entry name" value="EFh"/>
    <property type="match status" value="1"/>
</dbReference>
<proteinExistence type="predicted"/>
<dbReference type="AlphaFoldDB" id="A0A077ZS50"/>
<dbReference type="InterPro" id="IPR011992">
    <property type="entry name" value="EF-hand-dom_pair"/>
</dbReference>
<dbReference type="OrthoDB" id="26525at2759"/>
<reference evidence="3 4" key="1">
    <citation type="submission" date="2014-06" db="EMBL/GenBank/DDBJ databases">
        <authorList>
            <person name="Swart Estienne"/>
        </authorList>
    </citation>
    <scope>NUCLEOTIDE SEQUENCE [LARGE SCALE GENOMIC DNA]</scope>
    <source>
        <strain evidence="3 4">130c</strain>
    </source>
</reference>
<dbReference type="PROSITE" id="PS50222">
    <property type="entry name" value="EF_HAND_2"/>
    <property type="match status" value="2"/>
</dbReference>
<dbReference type="InterPro" id="IPR002048">
    <property type="entry name" value="EF_hand_dom"/>
</dbReference>
<dbReference type="GO" id="GO:0051480">
    <property type="term" value="P:regulation of cytosolic calcium ion concentration"/>
    <property type="evidence" value="ECO:0007669"/>
    <property type="project" value="TreeGrafter"/>
</dbReference>
<evidence type="ECO:0000313" key="3">
    <source>
        <dbReference type="EMBL" id="CDW72200.1"/>
    </source>
</evidence>
<evidence type="ECO:0000256" key="1">
    <source>
        <dbReference type="ARBA" id="ARBA00022837"/>
    </source>
</evidence>
<feature type="domain" description="EF-hand" evidence="2">
    <location>
        <begin position="62"/>
        <end position="97"/>
    </location>
</feature>
<dbReference type="InterPro" id="IPR018247">
    <property type="entry name" value="EF_Hand_1_Ca_BS"/>
</dbReference>
<dbReference type="InParanoid" id="A0A077ZS50"/>
<dbReference type="Pfam" id="PF13499">
    <property type="entry name" value="EF-hand_7"/>
    <property type="match status" value="1"/>
</dbReference>
<dbReference type="SUPFAM" id="SSF47473">
    <property type="entry name" value="EF-hand"/>
    <property type="match status" value="1"/>
</dbReference>
<protein>
    <submittedName>
        <fullName evidence="3">Troponin</fullName>
    </submittedName>
</protein>
<evidence type="ECO:0000313" key="4">
    <source>
        <dbReference type="Proteomes" id="UP000039865"/>
    </source>
</evidence>
<sequence length="97" mass="11228">MTAVFQRSQSQIEEEEEINKALEECLNDIWDHYDQDRNGLLEYKEAKRFLKDVMKESGMEKISSSEIKKAFDDFDSDGSGALSKDEMKVIIRMLTGI</sequence>
<keyword evidence="4" id="KW-1185">Reference proteome</keyword>
<dbReference type="GO" id="GO:0005634">
    <property type="term" value="C:nucleus"/>
    <property type="evidence" value="ECO:0007669"/>
    <property type="project" value="TreeGrafter"/>
</dbReference>
<dbReference type="PROSITE" id="PS00018">
    <property type="entry name" value="EF_HAND_1"/>
    <property type="match status" value="1"/>
</dbReference>
<organism evidence="3 4">
    <name type="scientific">Stylonychia lemnae</name>
    <name type="common">Ciliate</name>
    <dbReference type="NCBI Taxonomy" id="5949"/>
    <lineage>
        <taxon>Eukaryota</taxon>
        <taxon>Sar</taxon>
        <taxon>Alveolata</taxon>
        <taxon>Ciliophora</taxon>
        <taxon>Intramacronucleata</taxon>
        <taxon>Spirotrichea</taxon>
        <taxon>Stichotrichia</taxon>
        <taxon>Sporadotrichida</taxon>
        <taxon>Oxytrichidae</taxon>
        <taxon>Stylonychinae</taxon>
        <taxon>Stylonychia</taxon>
    </lineage>
</organism>
<evidence type="ECO:0000259" key="2">
    <source>
        <dbReference type="PROSITE" id="PS50222"/>
    </source>
</evidence>
<dbReference type="InterPro" id="IPR051001">
    <property type="entry name" value="Calbindin_Ca-bind"/>
</dbReference>